<dbReference type="GeneID" id="35403922"/>
<dbReference type="GO" id="GO:0006351">
    <property type="term" value="P:DNA-templated transcription"/>
    <property type="evidence" value="ECO:0007669"/>
    <property type="project" value="InterPro"/>
</dbReference>
<dbReference type="EMBL" id="HF679032">
    <property type="protein sequence ID" value="CCT74408.1"/>
    <property type="molecule type" value="Genomic_DNA"/>
</dbReference>
<dbReference type="CDD" id="cd12148">
    <property type="entry name" value="fungal_TF_MHR"/>
    <property type="match status" value="1"/>
</dbReference>
<dbReference type="STRING" id="1279085.S0ENV8"/>
<dbReference type="VEuPathDB" id="FungiDB:FFUJ_10457"/>
<proteinExistence type="predicted"/>
<evidence type="ECO:0000259" key="2">
    <source>
        <dbReference type="Pfam" id="PF04082"/>
    </source>
</evidence>
<reference evidence="4" key="1">
    <citation type="journal article" date="2013" name="PLoS Pathog.">
        <title>Deciphering the cryptic genome: genome-wide analyses of the rice pathogen Fusarium fujikuroi reveal complex regulation of secondary metabolism and novel metabolites.</title>
        <authorList>
            <person name="Wiemann P."/>
            <person name="Sieber C.M."/>
            <person name="von Bargen K.W."/>
            <person name="Studt L."/>
            <person name="Niehaus E.M."/>
            <person name="Espino J.J."/>
            <person name="Huss K."/>
            <person name="Michielse C.B."/>
            <person name="Albermann S."/>
            <person name="Wagner D."/>
            <person name="Bergner S.V."/>
            <person name="Connolly L.R."/>
            <person name="Fischer A."/>
            <person name="Reuter G."/>
            <person name="Kleigrewe K."/>
            <person name="Bald T."/>
            <person name="Wingfield B.D."/>
            <person name="Ophir R."/>
            <person name="Freeman S."/>
            <person name="Hippler M."/>
            <person name="Smith K.M."/>
            <person name="Brown D.W."/>
            <person name="Proctor R.H."/>
            <person name="Munsterkotter M."/>
            <person name="Freitag M."/>
            <person name="Humpf H.U."/>
            <person name="Guldener U."/>
            <person name="Tudzynski B."/>
        </authorList>
    </citation>
    <scope>NUCLEOTIDE SEQUENCE [LARGE SCALE GENOMIC DNA]</scope>
    <source>
        <strain evidence="4">CBS 195.34 / IMI 58289 / NRRL A-6831</strain>
    </source>
</reference>
<dbReference type="GO" id="GO:0003677">
    <property type="term" value="F:DNA binding"/>
    <property type="evidence" value="ECO:0007669"/>
    <property type="project" value="InterPro"/>
</dbReference>
<dbReference type="PANTHER" id="PTHR47256:SF1">
    <property type="entry name" value="ZN(II)2CYS6 TRANSCRIPTION FACTOR (EUROFUNG)"/>
    <property type="match status" value="1"/>
</dbReference>
<dbReference type="InterPro" id="IPR053187">
    <property type="entry name" value="Notoamide_regulator"/>
</dbReference>
<name>S0ENV8_GIBF5</name>
<dbReference type="RefSeq" id="XP_023436486.1">
    <property type="nucleotide sequence ID" value="XM_023569244.1"/>
</dbReference>
<dbReference type="GO" id="GO:0000981">
    <property type="term" value="F:DNA-binding transcription factor activity, RNA polymerase II-specific"/>
    <property type="evidence" value="ECO:0007669"/>
    <property type="project" value="InterPro"/>
</dbReference>
<feature type="domain" description="Xylanolytic transcriptional activator regulatory" evidence="2">
    <location>
        <begin position="205"/>
        <end position="347"/>
    </location>
</feature>
<evidence type="ECO:0000313" key="4">
    <source>
        <dbReference type="Proteomes" id="UP000016800"/>
    </source>
</evidence>
<protein>
    <submittedName>
        <fullName evidence="3">Related to nitrate assimilation regulatory protein nirA</fullName>
    </submittedName>
</protein>
<keyword evidence="4" id="KW-1185">Reference proteome</keyword>
<dbReference type="Proteomes" id="UP000016800">
    <property type="component" value="Chromosome X"/>
</dbReference>
<dbReference type="GO" id="GO:0008270">
    <property type="term" value="F:zinc ion binding"/>
    <property type="evidence" value="ECO:0007669"/>
    <property type="project" value="InterPro"/>
</dbReference>
<dbReference type="CDD" id="cd00067">
    <property type="entry name" value="GAL4"/>
    <property type="match status" value="1"/>
</dbReference>
<keyword evidence="1" id="KW-0539">Nucleus</keyword>
<dbReference type="HOGENOM" id="CLU_007003_1_0_1"/>
<evidence type="ECO:0000313" key="3">
    <source>
        <dbReference type="EMBL" id="CCT74408.1"/>
    </source>
</evidence>
<dbReference type="InterPro" id="IPR007219">
    <property type="entry name" value="XnlR_reg_dom"/>
</dbReference>
<dbReference type="PANTHER" id="PTHR47256">
    <property type="entry name" value="ZN(II)2CYS6 TRANSCRIPTION FACTOR (EUROFUNG)-RELATED"/>
    <property type="match status" value="1"/>
</dbReference>
<accession>S0ENV8</accession>
<dbReference type="Pfam" id="PF04082">
    <property type="entry name" value="Fungal_trans"/>
    <property type="match status" value="1"/>
</dbReference>
<dbReference type="Gene3D" id="1.20.1090.10">
    <property type="entry name" value="Dehydroquinate synthase-like - alpha domain"/>
    <property type="match status" value="1"/>
</dbReference>
<gene>
    <name evidence="3" type="ORF">FFUJ_10457</name>
</gene>
<organism evidence="3 4">
    <name type="scientific">Gibberella fujikuroi (strain CBS 195.34 / IMI 58289 / NRRL A-6831)</name>
    <name type="common">Bakanae and foot rot disease fungus</name>
    <name type="synonym">Fusarium fujikuroi</name>
    <dbReference type="NCBI Taxonomy" id="1279085"/>
    <lineage>
        <taxon>Eukaryota</taxon>
        <taxon>Fungi</taxon>
        <taxon>Dikarya</taxon>
        <taxon>Ascomycota</taxon>
        <taxon>Pezizomycotina</taxon>
        <taxon>Sordariomycetes</taxon>
        <taxon>Hypocreomycetidae</taxon>
        <taxon>Hypocreales</taxon>
        <taxon>Nectriaceae</taxon>
        <taxon>Fusarium</taxon>
        <taxon>Fusarium fujikuroi species complex</taxon>
    </lineage>
</organism>
<dbReference type="InterPro" id="IPR001138">
    <property type="entry name" value="Zn2Cys6_DnaBD"/>
</dbReference>
<dbReference type="SUPFAM" id="SSF56796">
    <property type="entry name" value="Dehydroquinate synthase-like"/>
    <property type="match status" value="1"/>
</dbReference>
<sequence length="709" mass="80368">MPRSLLPGPAPESLHVLSQSPPLVPNLGRRRKAITLACEPCRQRKSRCVRRRTACHYRATLEEQGAYQELFRILATKPMHEGTDILRRIQSGHDVESILDHIQRADLQKQAHVVPNHYYQYEFPYRKEMPSFLIQEGNQYLDSWLYKYSLGEARISDGDNPPTEYPIIYEAPYHAAEMVDPLLDHIDARKWTCIIDDNKLLRKLLETYFMTEYPFYPAFQKNYFLEDMATGRSKYCSSLLVHAVLASACHGYSKMSHRSQFWNPRTLGYQFLAEARRLWELEIGNARLTNIQAAIVLSIVHDANGSDEVGRSYLTQAVAAAHAMHLFSTPTTNSDDVEYNARAFTAWALFGLQGIQLSTQDDCYGDFGLRYPSAKGPVSINYANTFRTFSEFRVIMNDVAAVFFSGFKNTPDTIVDRIKGFCIRLDSWYRNLPPGLRATEITFPWQLKLHIHYYNLTVYLLETLRMTTAPALVDESVQKVLSGAKIKMETLLRLYYQRHGFESYDIFIIILLAFVGFMHAKNLENSEMADLESRRSTVVLVLKGLGDQSINCYVAKVVLRLLKGSIGSENSFLLKEVDIVEEGGEEDRAMEEQSSARLVASCLLRCKHDPNDLDARYFCYTTVAKAVRAVSLSAPLSASHAIGHQPGSFNIGHGGTTCIPLLAFCMFNACKNANNNRQRRSVDILLEQDTVKSLLADKKASDGDFDLGD</sequence>
<evidence type="ECO:0000256" key="1">
    <source>
        <dbReference type="ARBA" id="ARBA00023242"/>
    </source>
</evidence>
<dbReference type="AlphaFoldDB" id="S0ENV8"/>